<protein>
    <submittedName>
        <fullName evidence="2">Uncharacterized protein</fullName>
    </submittedName>
</protein>
<feature type="region of interest" description="Disordered" evidence="1">
    <location>
        <begin position="281"/>
        <end position="356"/>
    </location>
</feature>
<feature type="compositionally biased region" description="Polar residues" evidence="1">
    <location>
        <begin position="299"/>
        <end position="330"/>
    </location>
</feature>
<proteinExistence type="predicted"/>
<accession>A0A3M6UT44</accession>
<organism evidence="2 3">
    <name type="scientific">Pocillopora damicornis</name>
    <name type="common">Cauliflower coral</name>
    <name type="synonym">Millepora damicornis</name>
    <dbReference type="NCBI Taxonomy" id="46731"/>
    <lineage>
        <taxon>Eukaryota</taxon>
        <taxon>Metazoa</taxon>
        <taxon>Cnidaria</taxon>
        <taxon>Anthozoa</taxon>
        <taxon>Hexacorallia</taxon>
        <taxon>Scleractinia</taxon>
        <taxon>Astrocoeniina</taxon>
        <taxon>Pocilloporidae</taxon>
        <taxon>Pocillopora</taxon>
    </lineage>
</organism>
<dbReference type="EMBL" id="RCHS01000788">
    <property type="protein sequence ID" value="RMX56846.1"/>
    <property type="molecule type" value="Genomic_DNA"/>
</dbReference>
<sequence length="517" mass="57659">FICKNYEHKRVSFLNEMNPFSQSCRCSCDAHLLHYCSTSQQKSKPFSACRYACSGFSHASEHMASVRKNITGSLNPTSSQMRSAIHQTSADTAFFLRPHLTKEEYAYWTSHFRHFLHSCDKRTVTYQQREPSCCVHRTVKELPCRSERTSHPCCDPTVLGDRTCVRLQQSTVEIVSKPQRNTVGAVGGKNTVDARAYSYPRPKYAASVLENGKQLQTISKENACDKKQSLFKRTVPSLRCTKGNHSDDAPDRGNHGANQQFKAAELRRKISERYLCGDQSYEDNPSALTTSKRAEKFQTRSTEPYNSTGTHAMSSELNSSLKRKSSNFSEYDNLHQGTHKKQRVGKDATHQVQKTSNKTIDLNDTLESFLTDSLPFLGSFGEEVSLKKSEALEISSLSGMAEETVHGDQGIGEKSTPINFDGNHHHKTRDATGELSSTISTDDVPVKSQVLRAEKVIPKKCKNVDAVIKTTKPVQRKLLKDNKSSLHGSYALDYDCLPKLVSVLSSPTAKVASSLKA</sequence>
<comment type="caution">
    <text evidence="2">The sequence shown here is derived from an EMBL/GenBank/DDBJ whole genome shotgun (WGS) entry which is preliminary data.</text>
</comment>
<dbReference type="Proteomes" id="UP000275408">
    <property type="component" value="Unassembled WGS sequence"/>
</dbReference>
<keyword evidence="3" id="KW-1185">Reference proteome</keyword>
<evidence type="ECO:0000313" key="3">
    <source>
        <dbReference type="Proteomes" id="UP000275408"/>
    </source>
</evidence>
<dbReference type="AlphaFoldDB" id="A0A3M6UT44"/>
<dbReference type="OrthoDB" id="5984608at2759"/>
<evidence type="ECO:0000256" key="1">
    <source>
        <dbReference type="SAM" id="MobiDB-lite"/>
    </source>
</evidence>
<feature type="non-terminal residue" evidence="2">
    <location>
        <position position="1"/>
    </location>
</feature>
<evidence type="ECO:0000313" key="2">
    <source>
        <dbReference type="EMBL" id="RMX56846.1"/>
    </source>
</evidence>
<reference evidence="2 3" key="1">
    <citation type="journal article" date="2018" name="Sci. Rep.">
        <title>Comparative analysis of the Pocillopora damicornis genome highlights role of immune system in coral evolution.</title>
        <authorList>
            <person name="Cunning R."/>
            <person name="Bay R.A."/>
            <person name="Gillette P."/>
            <person name="Baker A.C."/>
            <person name="Traylor-Knowles N."/>
        </authorList>
    </citation>
    <scope>NUCLEOTIDE SEQUENCE [LARGE SCALE GENOMIC DNA]</scope>
    <source>
        <strain evidence="2">RSMAS</strain>
        <tissue evidence="2">Whole animal</tissue>
    </source>
</reference>
<name>A0A3M6UT44_POCDA</name>
<gene>
    <name evidence="2" type="ORF">pdam_00006309</name>
</gene>
<feature type="compositionally biased region" description="Polar residues" evidence="1">
    <location>
        <begin position="282"/>
        <end position="291"/>
    </location>
</feature>